<evidence type="ECO:0000256" key="1">
    <source>
        <dbReference type="SAM" id="Phobius"/>
    </source>
</evidence>
<dbReference type="RefSeq" id="WP_155312385.1">
    <property type="nucleotide sequence ID" value="NZ_AP021879.1"/>
</dbReference>
<dbReference type="Proteomes" id="UP000422108">
    <property type="component" value="Chromosome"/>
</dbReference>
<accession>A0A5K8AFM7</accession>
<protein>
    <submittedName>
        <fullName evidence="3">Acyltransferase</fullName>
    </submittedName>
</protein>
<keyword evidence="3" id="KW-0012">Acyltransferase</keyword>
<keyword evidence="1" id="KW-0472">Membrane</keyword>
<evidence type="ECO:0000259" key="2">
    <source>
        <dbReference type="SMART" id="SM00563"/>
    </source>
</evidence>
<keyword evidence="4" id="KW-1185">Reference proteome</keyword>
<dbReference type="CDD" id="cd07990">
    <property type="entry name" value="LPLAT_LCLAT1-like"/>
    <property type="match status" value="1"/>
</dbReference>
<dbReference type="Pfam" id="PF01553">
    <property type="entry name" value="Acyltransferase"/>
    <property type="match status" value="1"/>
</dbReference>
<dbReference type="PANTHER" id="PTHR10983">
    <property type="entry name" value="1-ACYLGLYCEROL-3-PHOSPHATE ACYLTRANSFERASE-RELATED"/>
    <property type="match status" value="1"/>
</dbReference>
<evidence type="ECO:0000313" key="3">
    <source>
        <dbReference type="EMBL" id="BBO91472.1"/>
    </source>
</evidence>
<dbReference type="EMBL" id="AP021879">
    <property type="protein sequence ID" value="BBO91472.1"/>
    <property type="molecule type" value="Genomic_DNA"/>
</dbReference>
<feature type="domain" description="Phospholipid/glycerol acyltransferase" evidence="2">
    <location>
        <begin position="88"/>
        <end position="230"/>
    </location>
</feature>
<dbReference type="SUPFAM" id="SSF69593">
    <property type="entry name" value="Glycerol-3-phosphate (1)-acyltransferase"/>
    <property type="match status" value="1"/>
</dbReference>
<proteinExistence type="predicted"/>
<dbReference type="NCBIfam" id="NF010621">
    <property type="entry name" value="PRK14014.1"/>
    <property type="match status" value="1"/>
</dbReference>
<evidence type="ECO:0000313" key="4">
    <source>
        <dbReference type="Proteomes" id="UP000422108"/>
    </source>
</evidence>
<feature type="transmembrane region" description="Helical" evidence="1">
    <location>
        <begin position="12"/>
        <end position="34"/>
    </location>
</feature>
<dbReference type="GO" id="GO:0016746">
    <property type="term" value="F:acyltransferase activity"/>
    <property type="evidence" value="ECO:0007669"/>
    <property type="project" value="UniProtKB-KW"/>
</dbReference>
<keyword evidence="3" id="KW-0808">Transferase</keyword>
<sequence>MKSILTSLRGAFSILIYAINTVACCIPIFAVALVRSLVPIRPVQTFCRRLLTGIASCWIWVNNMNQRLSNGIRWDVQGLDGLDPRGWYMVVANHQSWVDILVLQNVFHGKIPFLKFFLKKELFWFPLLGQAWWALDFPFMKRYSRRFLRKHPHLIGKDLEITRKACEKFRSIPVSVMNFVEGTRFTREKHSRQRSPYTHLLRTKAGGLAFAMAAMGDKFQEIVDVTIAYPQGVSSFWDFVCGRVKEIRVRINILPVNSEMMGDYLQDAEFKRNFQDWLNRLWQEKDQTLDRLLVVNEC</sequence>
<organism evidence="3 4">
    <name type="scientific">Desulfosarcina ovata subsp. ovata</name>
    <dbReference type="NCBI Taxonomy" id="2752305"/>
    <lineage>
        <taxon>Bacteria</taxon>
        <taxon>Pseudomonadati</taxon>
        <taxon>Thermodesulfobacteriota</taxon>
        <taxon>Desulfobacteria</taxon>
        <taxon>Desulfobacterales</taxon>
        <taxon>Desulfosarcinaceae</taxon>
        <taxon>Desulfosarcina</taxon>
    </lineage>
</organism>
<dbReference type="PANTHER" id="PTHR10983:SF16">
    <property type="entry name" value="LYSOCARDIOLIPIN ACYLTRANSFERASE 1"/>
    <property type="match status" value="1"/>
</dbReference>
<gene>
    <name evidence="3" type="ORF">DSCOOX_46520</name>
</gene>
<reference evidence="3 4" key="1">
    <citation type="submission" date="2019-11" db="EMBL/GenBank/DDBJ databases">
        <title>Comparative genomics of hydrocarbon-degrading Desulfosarcina strains.</title>
        <authorList>
            <person name="Watanabe M."/>
            <person name="Kojima H."/>
            <person name="Fukui M."/>
        </authorList>
    </citation>
    <scope>NUCLEOTIDE SEQUENCE [LARGE SCALE GENOMIC DNA]</scope>
    <source>
        <strain evidence="4">oXyS1</strain>
    </source>
</reference>
<keyword evidence="1" id="KW-1133">Transmembrane helix</keyword>
<name>A0A5K8AFM7_9BACT</name>
<keyword evidence="1" id="KW-0812">Transmembrane</keyword>
<dbReference type="SMART" id="SM00563">
    <property type="entry name" value="PlsC"/>
    <property type="match status" value="1"/>
</dbReference>
<dbReference type="InterPro" id="IPR002123">
    <property type="entry name" value="Plipid/glycerol_acylTrfase"/>
</dbReference>
<dbReference type="AlphaFoldDB" id="A0A5K8AFM7"/>